<dbReference type="Proteomes" id="UP000076023">
    <property type="component" value="Unassembled WGS sequence"/>
</dbReference>
<evidence type="ECO:0000313" key="1">
    <source>
        <dbReference type="EMBL" id="GAT32627.1"/>
    </source>
</evidence>
<dbReference type="EMBL" id="BDCO01000002">
    <property type="protein sequence ID" value="GAT32627.1"/>
    <property type="molecule type" value="Genomic_DNA"/>
</dbReference>
<keyword evidence="2" id="KW-1185">Reference proteome</keyword>
<sequence>MALVVVLALVVLVTVVVLAFFAQATANQQVEAKRQQRSMAQALGRSACDYVIDQFAREIVDAGRSIEYSSNGVSVFYPKANANVVPQRVVASTIGVSDSNFFNLNRQSIPAADTNVSADGTASPSRNGTLVSADRWNRPRMLPGGGFTNTTQLPNWIYVDKTNGPVKSPSTDVVGRFAYNVYDCGGVLDVNVAGYPQSAANSMSSVKGTIAGADLTQIGLSQSAIDKLVTFRNPGATTASSYLECVDALTDRGYLANVVTNSTTGKVYTNNFFGTRQDFLKYVRTQNPDLANFTHLLGVFSRSENSPSWTPGVPSGVTSSVSYDADADKPASLNRRIANVRFPVDQTITWYRVDGTREERVRKQGQPLVSQRFPLGRLRWITPSGPNLAIPNAAAAIKQHFGLAWDSANKLWIYTSPVGSSAATTLKTLEQVATEGREPDFFELLQAGILSGSTGRDAGPLGTLTTDGPAGDTQAWDKTPAYQIMQIGANVIDQYDEDSYPTEILTGLGPVADATFYGIESLPYLPRVFFCVYRYDSNPKRAGGWFCFEVWNPHQTVPTGSQVPTQFRIRATGSAQVKVLVLGGANTPPNLPPGGAPPVFGPVTDLKGNVGVQFSINPQEPTLLTPSNASSPASENLITSPEITHTVYKNNGADVWYVNTAKSNSMVGIWTGDALNVDPAYYDQGMITPNGVTFTLQYKHPDGSWRDYSVMKKLGITDRGGSIVDIYNPVSKDCFYFAQKSDPRTDRFSVSMNYQTYGGLILPNSSLRPNGGQGTILARFSPATTSAFTFHGSGSATGGLNNNNALGMLSENRETPSLASSASWVSYRDIDNINRRAEGAFAASTSSDGMPLFANNLASRPLILNRPFRSVGELGYVFSDAPWRNVDFFTPESGNAGLLDIFTVSEDEVVAGKISLNTRQAASLKALAAGGAVVEGSGAILSAIEAADIATAVQGASETSPFLNRSDLVGRFRSSLDTDGRFASLPSIALSSAARNRIKSQRESIVRTISDATDTRTWNLLVDVIAQSGRMPAGASLSGASFVITAEQRYWLHLSIDRITGKVVDQMLEPVYE</sequence>
<dbReference type="AlphaFoldDB" id="A0A146G6S7"/>
<reference evidence="2" key="1">
    <citation type="journal article" date="2017" name="Genome Announc.">
        <title>Draft Genome Sequence of Terrimicrobium sacchariphilum NM-5T, a Facultative Anaerobic Soil Bacterium of the Class Spartobacteria.</title>
        <authorList>
            <person name="Qiu Y.L."/>
            <person name="Tourlousse D.M."/>
            <person name="Matsuura N."/>
            <person name="Ohashi A."/>
            <person name="Sekiguchi Y."/>
        </authorList>
    </citation>
    <scope>NUCLEOTIDE SEQUENCE [LARGE SCALE GENOMIC DNA]</scope>
    <source>
        <strain evidence="2">NM-5</strain>
    </source>
</reference>
<dbReference type="InParanoid" id="A0A146G6S7"/>
<evidence type="ECO:0000313" key="2">
    <source>
        <dbReference type="Proteomes" id="UP000076023"/>
    </source>
</evidence>
<dbReference type="STRING" id="690879.TSACC_21026"/>
<organism evidence="1 2">
    <name type="scientific">Terrimicrobium sacchariphilum</name>
    <dbReference type="NCBI Taxonomy" id="690879"/>
    <lineage>
        <taxon>Bacteria</taxon>
        <taxon>Pseudomonadati</taxon>
        <taxon>Verrucomicrobiota</taxon>
        <taxon>Terrimicrobiia</taxon>
        <taxon>Terrimicrobiales</taxon>
        <taxon>Terrimicrobiaceae</taxon>
        <taxon>Terrimicrobium</taxon>
    </lineage>
</organism>
<gene>
    <name evidence="1" type="ORF">TSACC_21026</name>
</gene>
<comment type="caution">
    <text evidence="1">The sequence shown here is derived from an EMBL/GenBank/DDBJ whole genome shotgun (WGS) entry which is preliminary data.</text>
</comment>
<dbReference type="RefSeq" id="WP_075078456.1">
    <property type="nucleotide sequence ID" value="NZ_BDCO01000002.1"/>
</dbReference>
<accession>A0A146G6S7</accession>
<name>A0A146G6S7_TERSA</name>
<proteinExistence type="predicted"/>
<protein>
    <recommendedName>
        <fullName evidence="3">Tfp pilus assembly protein PilX</fullName>
    </recommendedName>
</protein>
<evidence type="ECO:0008006" key="3">
    <source>
        <dbReference type="Google" id="ProtNLM"/>
    </source>
</evidence>